<organism evidence="9">
    <name type="scientific">Physcomitrium patens</name>
    <name type="common">Spreading-leaved earth moss</name>
    <name type="synonym">Physcomitrella patens</name>
    <dbReference type="NCBI Taxonomy" id="3218"/>
    <lineage>
        <taxon>Eukaryota</taxon>
        <taxon>Viridiplantae</taxon>
        <taxon>Streptophyta</taxon>
        <taxon>Embryophyta</taxon>
        <taxon>Bryophyta</taxon>
        <taxon>Bryophytina</taxon>
        <taxon>Bryopsida</taxon>
        <taxon>Funariidae</taxon>
        <taxon>Funariales</taxon>
        <taxon>Funariaceae</taxon>
        <taxon>Physcomitrium</taxon>
    </lineage>
</organism>
<dbReference type="OrthoDB" id="10260857at2759"/>
<dbReference type="RefSeq" id="XP_024356583.1">
    <property type="nucleotide sequence ID" value="XM_024500815.2"/>
</dbReference>
<keyword evidence="4" id="KW-0967">Endosome</keyword>
<dbReference type="Gramene" id="Pp3c2_570V3.1">
    <property type="protein sequence ID" value="Pp3c2_570V3.1"/>
    <property type="gene ID" value="Pp3c2_570"/>
</dbReference>
<evidence type="ECO:0000256" key="4">
    <source>
        <dbReference type="ARBA" id="ARBA00022753"/>
    </source>
</evidence>
<protein>
    <recommendedName>
        <fullName evidence="8">VPS37 C-terminal domain-containing protein</fullName>
    </recommendedName>
</protein>
<dbReference type="PROSITE" id="PS51314">
    <property type="entry name" value="VPS37_C"/>
    <property type="match status" value="1"/>
</dbReference>
<dbReference type="OMA" id="HRRAMTH"/>
<evidence type="ECO:0000256" key="2">
    <source>
        <dbReference type="ARBA" id="ARBA00007617"/>
    </source>
</evidence>
<gene>
    <name evidence="10" type="primary">LOC112272742</name>
    <name evidence="9" type="ORF">PHYPA_002002</name>
</gene>
<dbReference type="PANTHER" id="PTHR13678:SF2">
    <property type="entry name" value="VACUOLAR PROTEIN SORTING-ASSOCIATED PROTEIN 37A"/>
    <property type="match status" value="1"/>
</dbReference>
<dbReference type="InterPro" id="IPR009851">
    <property type="entry name" value="Mod_r"/>
</dbReference>
<dbReference type="GO" id="GO:0006612">
    <property type="term" value="P:protein targeting to membrane"/>
    <property type="evidence" value="ECO:0000318"/>
    <property type="project" value="GO_Central"/>
</dbReference>
<reference evidence="9 11" key="1">
    <citation type="journal article" date="2008" name="Science">
        <title>The Physcomitrella genome reveals evolutionary insights into the conquest of land by plants.</title>
        <authorList>
            <person name="Rensing S."/>
            <person name="Lang D."/>
            <person name="Zimmer A."/>
            <person name="Terry A."/>
            <person name="Salamov A."/>
            <person name="Shapiro H."/>
            <person name="Nishiyama T."/>
            <person name="Perroud P.-F."/>
            <person name="Lindquist E."/>
            <person name="Kamisugi Y."/>
            <person name="Tanahashi T."/>
            <person name="Sakakibara K."/>
            <person name="Fujita T."/>
            <person name="Oishi K."/>
            <person name="Shin-I T."/>
            <person name="Kuroki Y."/>
            <person name="Toyoda A."/>
            <person name="Suzuki Y."/>
            <person name="Hashimoto A."/>
            <person name="Yamaguchi K."/>
            <person name="Sugano A."/>
            <person name="Kohara Y."/>
            <person name="Fujiyama A."/>
            <person name="Anterola A."/>
            <person name="Aoki S."/>
            <person name="Ashton N."/>
            <person name="Barbazuk W.B."/>
            <person name="Barker E."/>
            <person name="Bennetzen J."/>
            <person name="Bezanilla M."/>
            <person name="Blankenship R."/>
            <person name="Cho S.H."/>
            <person name="Dutcher S."/>
            <person name="Estelle M."/>
            <person name="Fawcett J.A."/>
            <person name="Gundlach H."/>
            <person name="Hanada K."/>
            <person name="Heyl A."/>
            <person name="Hicks K.A."/>
            <person name="Hugh J."/>
            <person name="Lohr M."/>
            <person name="Mayer K."/>
            <person name="Melkozernov A."/>
            <person name="Murata T."/>
            <person name="Nelson D."/>
            <person name="Pils B."/>
            <person name="Prigge M."/>
            <person name="Reiss B."/>
            <person name="Renner T."/>
            <person name="Rombauts S."/>
            <person name="Rushton P."/>
            <person name="Sanderfoot A."/>
            <person name="Schween G."/>
            <person name="Shiu S.-H."/>
            <person name="Stueber K."/>
            <person name="Theodoulou F.L."/>
            <person name="Tu H."/>
            <person name="Van de Peer Y."/>
            <person name="Verrier P.J."/>
            <person name="Waters E."/>
            <person name="Wood A."/>
            <person name="Yang L."/>
            <person name="Cove D."/>
            <person name="Cuming A."/>
            <person name="Hasebe M."/>
            <person name="Lucas S."/>
            <person name="Mishler D.B."/>
            <person name="Reski R."/>
            <person name="Grigoriev I."/>
            <person name="Quatrano R.S."/>
            <person name="Boore J.L."/>
        </authorList>
    </citation>
    <scope>NUCLEOTIDE SEQUENCE [LARGE SCALE GENOMIC DNA]</scope>
    <source>
        <strain evidence="10 11">cv. Gransden 2004</strain>
    </source>
</reference>
<dbReference type="InterPro" id="IPR037202">
    <property type="entry name" value="ESCRT_assembly_dom"/>
</dbReference>
<keyword evidence="11" id="KW-1185">Reference proteome</keyword>
<dbReference type="Gramene" id="Pp3c2_570V3.2">
    <property type="protein sequence ID" value="Pp3c2_570V3.2"/>
    <property type="gene ID" value="Pp3c2_570"/>
</dbReference>
<dbReference type="PANTHER" id="PTHR13678">
    <property type="entry name" value="VACUOLAR PROTEIN SORTING-ASSOCIATED PROTEIN 37"/>
    <property type="match status" value="1"/>
</dbReference>
<dbReference type="EnsemblPlants" id="Pp3c2_570V3.1">
    <property type="protein sequence ID" value="Pp3c2_570V3.1"/>
    <property type="gene ID" value="Pp3c2_570"/>
</dbReference>
<proteinExistence type="inferred from homology"/>
<reference evidence="9 11" key="2">
    <citation type="journal article" date="2018" name="Plant J.">
        <title>The Physcomitrella patens chromosome-scale assembly reveals moss genome structure and evolution.</title>
        <authorList>
            <person name="Lang D."/>
            <person name="Ullrich K.K."/>
            <person name="Murat F."/>
            <person name="Fuchs J."/>
            <person name="Jenkins J."/>
            <person name="Haas F.B."/>
            <person name="Piednoel M."/>
            <person name="Gundlach H."/>
            <person name="Van Bel M."/>
            <person name="Meyberg R."/>
            <person name="Vives C."/>
            <person name="Morata J."/>
            <person name="Symeonidi A."/>
            <person name="Hiss M."/>
            <person name="Muchero W."/>
            <person name="Kamisugi Y."/>
            <person name="Saleh O."/>
            <person name="Blanc G."/>
            <person name="Decker E.L."/>
            <person name="van Gessel N."/>
            <person name="Grimwood J."/>
            <person name="Hayes R.D."/>
            <person name="Graham S.W."/>
            <person name="Gunter L.E."/>
            <person name="McDaniel S.F."/>
            <person name="Hoernstein S.N.W."/>
            <person name="Larsson A."/>
            <person name="Li F.W."/>
            <person name="Perroud P.F."/>
            <person name="Phillips J."/>
            <person name="Ranjan P."/>
            <person name="Rokshar D.S."/>
            <person name="Rothfels C.J."/>
            <person name="Schneider L."/>
            <person name="Shu S."/>
            <person name="Stevenson D.W."/>
            <person name="Thummler F."/>
            <person name="Tillich M."/>
            <person name="Villarreal Aguilar J.C."/>
            <person name="Widiez T."/>
            <person name="Wong G.K."/>
            <person name="Wymore A."/>
            <person name="Zhang Y."/>
            <person name="Zimmer A.D."/>
            <person name="Quatrano R.S."/>
            <person name="Mayer K.F.X."/>
            <person name="Goodstein D."/>
            <person name="Casacuberta J.M."/>
            <person name="Vandepoele K."/>
            <person name="Reski R."/>
            <person name="Cuming A.C."/>
            <person name="Tuskan G.A."/>
            <person name="Maumus F."/>
            <person name="Salse J."/>
            <person name="Schmutz J."/>
            <person name="Rensing S.A."/>
        </authorList>
    </citation>
    <scope>NUCLEOTIDE SEQUENCE [LARGE SCALE GENOMIC DNA]</scope>
    <source>
        <strain evidence="10 11">cv. Gransden 2004</strain>
    </source>
</reference>
<sequence length="268" mass="29711">MFNPFIRGVQQQQQGQPSPPSQSWYPPFDAVPANSGPSRLPPPPPNFGAYPSGINPLARHPITDARSSLGGYFSSPASYSGAYPPPTSTSVPSSGTHSSYAGAYSSVASLKDKSSEELARLLNDRDAYDAFLHSLDEVKRLDTINAELKKSIVDESKNNLVKESEIAELRTQCMIIRNTELAASRERFEELDNRYKEVQANCSPSALLHKLKDAVSKVDEDSENLHYKFLAGEIELVEFIQKYRQHRLLYHRRSLIRLAALSSSTTPG</sequence>
<dbReference type="EnsemblPlants" id="Pp3c2_570V3.2">
    <property type="protein sequence ID" value="Pp3c2_570V3.2"/>
    <property type="gene ID" value="Pp3c2_570"/>
</dbReference>
<dbReference type="Proteomes" id="UP000006727">
    <property type="component" value="Chromosome 2"/>
</dbReference>
<accession>A0A2K1KZL3</accession>
<dbReference type="GO" id="GO:0000813">
    <property type="term" value="C:ESCRT I complex"/>
    <property type="evidence" value="ECO:0000318"/>
    <property type="project" value="GO_Central"/>
</dbReference>
<dbReference type="SUPFAM" id="SSF140111">
    <property type="entry name" value="Endosomal sorting complex assembly domain"/>
    <property type="match status" value="1"/>
</dbReference>
<name>A0A2K1KZL3_PHYPA</name>
<dbReference type="InterPro" id="IPR029012">
    <property type="entry name" value="Helix_hairpin_bin_sf"/>
</dbReference>
<reference evidence="10" key="3">
    <citation type="submission" date="2020-12" db="UniProtKB">
        <authorList>
            <consortium name="EnsemblPlants"/>
        </authorList>
    </citation>
    <scope>IDENTIFICATION</scope>
</reference>
<comment type="subcellular location">
    <subcellularLocation>
        <location evidence="1">Endosome</location>
    </subcellularLocation>
</comment>
<dbReference type="PaxDb" id="3218-PP1S226_46V6.1"/>
<evidence type="ECO:0000256" key="1">
    <source>
        <dbReference type="ARBA" id="ARBA00004177"/>
    </source>
</evidence>
<keyword evidence="5 6" id="KW-0653">Protein transport</keyword>
<evidence type="ECO:0000313" key="11">
    <source>
        <dbReference type="Proteomes" id="UP000006727"/>
    </source>
</evidence>
<dbReference type="Gene3D" id="1.10.287.660">
    <property type="entry name" value="Helix hairpin bin"/>
    <property type="match status" value="1"/>
</dbReference>
<evidence type="ECO:0000256" key="3">
    <source>
        <dbReference type="ARBA" id="ARBA00022448"/>
    </source>
</evidence>
<feature type="domain" description="VPS37 C-terminal" evidence="8">
    <location>
        <begin position="185"/>
        <end position="268"/>
    </location>
</feature>
<dbReference type="Pfam" id="PF07200">
    <property type="entry name" value="Mod_r"/>
    <property type="match status" value="1"/>
</dbReference>
<evidence type="ECO:0000256" key="6">
    <source>
        <dbReference type="PROSITE-ProRule" id="PRU00646"/>
    </source>
</evidence>
<evidence type="ECO:0000259" key="8">
    <source>
        <dbReference type="PROSITE" id="PS51314"/>
    </source>
</evidence>
<evidence type="ECO:0000313" key="10">
    <source>
        <dbReference type="EnsemblPlants" id="Pp3c2_570V3.1"/>
    </source>
</evidence>
<dbReference type="AlphaFoldDB" id="A0A2K1KZL3"/>
<dbReference type="STRING" id="3218.A0A2K1KZL3"/>
<dbReference type="GeneID" id="112272742"/>
<dbReference type="GO" id="GO:0006623">
    <property type="term" value="P:protein targeting to vacuole"/>
    <property type="evidence" value="ECO:0000318"/>
    <property type="project" value="GO_Central"/>
</dbReference>
<dbReference type="GO" id="GO:0043162">
    <property type="term" value="P:ubiquitin-dependent protein catabolic process via the multivesicular body sorting pathway"/>
    <property type="evidence" value="ECO:0000318"/>
    <property type="project" value="GO_Central"/>
</dbReference>
<feature type="region of interest" description="Disordered" evidence="7">
    <location>
        <begin position="1"/>
        <end position="50"/>
    </location>
</feature>
<evidence type="ECO:0000256" key="7">
    <source>
        <dbReference type="SAM" id="MobiDB-lite"/>
    </source>
</evidence>
<dbReference type="EMBL" id="ABEU02000002">
    <property type="protein sequence ID" value="PNR59211.1"/>
    <property type="molecule type" value="Genomic_DNA"/>
</dbReference>
<evidence type="ECO:0000313" key="9">
    <source>
        <dbReference type="EMBL" id="PNR59211.1"/>
    </source>
</evidence>
<evidence type="ECO:0000256" key="5">
    <source>
        <dbReference type="ARBA" id="ARBA00022927"/>
    </source>
</evidence>
<comment type="similarity">
    <text evidence="2">Belongs to the VPS37 family.</text>
</comment>
<keyword evidence="3 6" id="KW-0813">Transport</keyword>